<reference evidence="3" key="2">
    <citation type="submission" date="2015-01" db="EMBL/GenBank/DDBJ databases">
        <title>Evolutionary Origins and Diversification of the Mycorrhizal Mutualists.</title>
        <authorList>
            <consortium name="DOE Joint Genome Institute"/>
            <consortium name="Mycorrhizal Genomics Consortium"/>
            <person name="Kohler A."/>
            <person name="Kuo A."/>
            <person name="Nagy L.G."/>
            <person name="Floudas D."/>
            <person name="Copeland A."/>
            <person name="Barry K.W."/>
            <person name="Cichocki N."/>
            <person name="Veneault-Fourrey C."/>
            <person name="LaButti K."/>
            <person name="Lindquist E.A."/>
            <person name="Lipzen A."/>
            <person name="Lundell T."/>
            <person name="Morin E."/>
            <person name="Murat C."/>
            <person name="Riley R."/>
            <person name="Ohm R."/>
            <person name="Sun H."/>
            <person name="Tunlid A."/>
            <person name="Henrissat B."/>
            <person name="Grigoriev I.V."/>
            <person name="Hibbett D.S."/>
            <person name="Martin F."/>
        </authorList>
    </citation>
    <scope>NUCLEOTIDE SEQUENCE [LARGE SCALE GENOMIC DNA]</scope>
    <source>
        <strain evidence="3">Ve08.2h10</strain>
    </source>
</reference>
<gene>
    <name evidence="2" type="ORF">PAXRUDRAFT_21628</name>
</gene>
<sequence length="92" mass="9947">MAVSQCTRKPLDDSASPPALPRPRPRRPRSIFPLELLLGGVVVSDVAEGEGQALVFNLRRQAAGEPSLFADSKLTPNLVNQVTLNTTIDKIQ</sequence>
<keyword evidence="3" id="KW-1185">Reference proteome</keyword>
<dbReference type="Proteomes" id="UP000054538">
    <property type="component" value="Unassembled WGS sequence"/>
</dbReference>
<name>A0A0D0D735_9AGAM</name>
<dbReference type="AlphaFoldDB" id="A0A0D0D735"/>
<reference evidence="2 3" key="1">
    <citation type="submission" date="2014-04" db="EMBL/GenBank/DDBJ databases">
        <authorList>
            <consortium name="DOE Joint Genome Institute"/>
            <person name="Kuo A."/>
            <person name="Kohler A."/>
            <person name="Jargeat P."/>
            <person name="Nagy L.G."/>
            <person name="Floudas D."/>
            <person name="Copeland A."/>
            <person name="Barry K.W."/>
            <person name="Cichocki N."/>
            <person name="Veneault-Fourrey C."/>
            <person name="LaButti K."/>
            <person name="Lindquist E.A."/>
            <person name="Lipzen A."/>
            <person name="Lundell T."/>
            <person name="Morin E."/>
            <person name="Murat C."/>
            <person name="Sun H."/>
            <person name="Tunlid A."/>
            <person name="Henrissat B."/>
            <person name="Grigoriev I.V."/>
            <person name="Hibbett D.S."/>
            <person name="Martin F."/>
            <person name="Nordberg H.P."/>
            <person name="Cantor M.N."/>
            <person name="Hua S.X."/>
        </authorList>
    </citation>
    <scope>NUCLEOTIDE SEQUENCE [LARGE SCALE GENOMIC DNA]</scope>
    <source>
        <strain evidence="2 3">Ve08.2h10</strain>
    </source>
</reference>
<organism evidence="2 3">
    <name type="scientific">Paxillus rubicundulus Ve08.2h10</name>
    <dbReference type="NCBI Taxonomy" id="930991"/>
    <lineage>
        <taxon>Eukaryota</taxon>
        <taxon>Fungi</taxon>
        <taxon>Dikarya</taxon>
        <taxon>Basidiomycota</taxon>
        <taxon>Agaricomycotina</taxon>
        <taxon>Agaricomycetes</taxon>
        <taxon>Agaricomycetidae</taxon>
        <taxon>Boletales</taxon>
        <taxon>Paxilineae</taxon>
        <taxon>Paxillaceae</taxon>
        <taxon>Paxillus</taxon>
    </lineage>
</organism>
<proteinExistence type="predicted"/>
<evidence type="ECO:0000313" key="3">
    <source>
        <dbReference type="Proteomes" id="UP000054538"/>
    </source>
</evidence>
<dbReference type="HOGENOM" id="CLU_2413951_0_0_1"/>
<evidence type="ECO:0000313" key="2">
    <source>
        <dbReference type="EMBL" id="KIK72750.1"/>
    </source>
</evidence>
<dbReference type="InParanoid" id="A0A0D0D735"/>
<dbReference type="EMBL" id="KN830484">
    <property type="protein sequence ID" value="KIK72750.1"/>
    <property type="molecule type" value="Genomic_DNA"/>
</dbReference>
<feature type="region of interest" description="Disordered" evidence="1">
    <location>
        <begin position="1"/>
        <end position="27"/>
    </location>
</feature>
<accession>A0A0D0D735</accession>
<evidence type="ECO:0000256" key="1">
    <source>
        <dbReference type="SAM" id="MobiDB-lite"/>
    </source>
</evidence>
<protein>
    <submittedName>
        <fullName evidence="2">Unplaced genomic scaffold scaffold_5662, whole genome shotgun sequence</fullName>
    </submittedName>
</protein>